<reference evidence="7" key="2">
    <citation type="submission" date="2025-09" db="UniProtKB">
        <authorList>
            <consortium name="Ensembl"/>
        </authorList>
    </citation>
    <scope>IDENTIFICATION</scope>
</reference>
<sequence length="300" mass="32887">GCWPAVIMLLSIAFFLLAAGGVLSSDCPEFCSCNSPHSVFCSNRRSSTVPTVPISTRHLYIFQNDILQGNHLTSLPSLIFPRLLLLDLSHNKIPTLEPSDLHTPHLELDLSMNKLTKVPQALKQESLKGLTKLNLATNPLFKLNASDLQQLVALQELDLSGINLQGFPEGFFESFPKLSQLSVAENPFNCLCPLAWFPVWLKEKGVNLKRPEETRCHFPLVNAGKKLSALEHKDFACPLTTTKSTGSPVENTPAPQIPTTPSKTTHTNAIPPPPPPSDETFTSITDSCFASCCFFVVVIL</sequence>
<dbReference type="PANTHER" id="PTHR24369:SF160">
    <property type="entry name" value="VASORIN"/>
    <property type="match status" value="1"/>
</dbReference>
<dbReference type="InterPro" id="IPR050541">
    <property type="entry name" value="LRR_TM_domain-containing"/>
</dbReference>
<dbReference type="SMART" id="SM00082">
    <property type="entry name" value="LRRCT"/>
    <property type="match status" value="1"/>
</dbReference>
<keyword evidence="1" id="KW-0433">Leucine-rich repeat</keyword>
<feature type="signal peptide" evidence="5">
    <location>
        <begin position="1"/>
        <end position="24"/>
    </location>
</feature>
<feature type="domain" description="LRRCT" evidence="6">
    <location>
        <begin position="186"/>
        <end position="238"/>
    </location>
</feature>
<evidence type="ECO:0000256" key="4">
    <source>
        <dbReference type="SAM" id="MobiDB-lite"/>
    </source>
</evidence>
<dbReference type="Ensembl" id="ENSFHET00000034359.1">
    <property type="protein sequence ID" value="ENSFHEP00000018395.1"/>
    <property type="gene ID" value="ENSFHEG00000020278.1"/>
</dbReference>
<dbReference type="InterPro" id="IPR001611">
    <property type="entry name" value="Leu-rich_rpt"/>
</dbReference>
<name>A0A3Q2TP78_FUNHE</name>
<dbReference type="InterPro" id="IPR003591">
    <property type="entry name" value="Leu-rich_rpt_typical-subtyp"/>
</dbReference>
<evidence type="ECO:0000256" key="2">
    <source>
        <dbReference type="ARBA" id="ARBA00022729"/>
    </source>
</evidence>
<keyword evidence="3" id="KW-0677">Repeat</keyword>
<organism evidence="7 8">
    <name type="scientific">Fundulus heteroclitus</name>
    <name type="common">Killifish</name>
    <name type="synonym">Mummichog</name>
    <dbReference type="NCBI Taxonomy" id="8078"/>
    <lineage>
        <taxon>Eukaryota</taxon>
        <taxon>Metazoa</taxon>
        <taxon>Chordata</taxon>
        <taxon>Craniata</taxon>
        <taxon>Vertebrata</taxon>
        <taxon>Euteleostomi</taxon>
        <taxon>Actinopterygii</taxon>
        <taxon>Neopterygii</taxon>
        <taxon>Teleostei</taxon>
        <taxon>Neoteleostei</taxon>
        <taxon>Acanthomorphata</taxon>
        <taxon>Ovalentaria</taxon>
        <taxon>Atherinomorphae</taxon>
        <taxon>Cyprinodontiformes</taxon>
        <taxon>Fundulidae</taxon>
        <taxon>Fundulus</taxon>
    </lineage>
</organism>
<proteinExistence type="predicted"/>
<dbReference type="Gene3D" id="3.80.10.10">
    <property type="entry name" value="Ribonuclease Inhibitor"/>
    <property type="match status" value="2"/>
</dbReference>
<accession>A0A3Q2TP78</accession>
<feature type="region of interest" description="Disordered" evidence="4">
    <location>
        <begin position="244"/>
        <end position="277"/>
    </location>
</feature>
<evidence type="ECO:0000256" key="5">
    <source>
        <dbReference type="SAM" id="SignalP"/>
    </source>
</evidence>
<evidence type="ECO:0000313" key="8">
    <source>
        <dbReference type="Proteomes" id="UP000265000"/>
    </source>
</evidence>
<dbReference type="Proteomes" id="UP000265000">
    <property type="component" value="Unplaced"/>
</dbReference>
<dbReference type="SUPFAM" id="SSF52058">
    <property type="entry name" value="L domain-like"/>
    <property type="match status" value="1"/>
</dbReference>
<dbReference type="PROSITE" id="PS51450">
    <property type="entry name" value="LRR"/>
    <property type="match status" value="1"/>
</dbReference>
<dbReference type="GO" id="GO:0005886">
    <property type="term" value="C:plasma membrane"/>
    <property type="evidence" value="ECO:0007669"/>
    <property type="project" value="TreeGrafter"/>
</dbReference>
<protein>
    <recommendedName>
        <fullName evidence="6">LRRCT domain-containing protein</fullName>
    </recommendedName>
</protein>
<feature type="chain" id="PRO_5018649260" description="LRRCT domain-containing protein" evidence="5">
    <location>
        <begin position="25"/>
        <end position="300"/>
    </location>
</feature>
<dbReference type="PANTHER" id="PTHR24369">
    <property type="entry name" value="ANTIGEN BSP, PUTATIVE-RELATED"/>
    <property type="match status" value="1"/>
</dbReference>
<evidence type="ECO:0000256" key="3">
    <source>
        <dbReference type="ARBA" id="ARBA00022737"/>
    </source>
</evidence>
<reference evidence="7" key="1">
    <citation type="submission" date="2025-08" db="UniProtKB">
        <authorList>
            <consortium name="Ensembl"/>
        </authorList>
    </citation>
    <scope>IDENTIFICATION</scope>
</reference>
<dbReference type="InterPro" id="IPR032675">
    <property type="entry name" value="LRR_dom_sf"/>
</dbReference>
<dbReference type="InterPro" id="IPR000483">
    <property type="entry name" value="Cys-rich_flank_reg_C"/>
</dbReference>
<evidence type="ECO:0000259" key="6">
    <source>
        <dbReference type="SMART" id="SM00082"/>
    </source>
</evidence>
<evidence type="ECO:0000313" key="7">
    <source>
        <dbReference type="Ensembl" id="ENSFHEP00000018395.1"/>
    </source>
</evidence>
<dbReference type="SMART" id="SM00369">
    <property type="entry name" value="LRR_TYP"/>
    <property type="match status" value="3"/>
</dbReference>
<dbReference type="STRING" id="8078.ENSFHEP00000018395"/>
<dbReference type="GeneTree" id="ENSGT00940000159318"/>
<feature type="compositionally biased region" description="Polar residues" evidence="4">
    <location>
        <begin position="244"/>
        <end position="268"/>
    </location>
</feature>
<keyword evidence="8" id="KW-1185">Reference proteome</keyword>
<evidence type="ECO:0000256" key="1">
    <source>
        <dbReference type="ARBA" id="ARBA00022614"/>
    </source>
</evidence>
<keyword evidence="2 5" id="KW-0732">Signal</keyword>
<dbReference type="AlphaFoldDB" id="A0A3Q2TP78"/>